<dbReference type="EMBL" id="VSWD01000011">
    <property type="protein sequence ID" value="KAK3088618.1"/>
    <property type="molecule type" value="Genomic_DNA"/>
</dbReference>
<feature type="region of interest" description="Disordered" evidence="1">
    <location>
        <begin position="76"/>
        <end position="126"/>
    </location>
</feature>
<feature type="compositionally biased region" description="Gly residues" evidence="1">
    <location>
        <begin position="76"/>
        <end position="108"/>
    </location>
</feature>
<evidence type="ECO:0000313" key="2">
    <source>
        <dbReference type="EMBL" id="KAK3088618.1"/>
    </source>
</evidence>
<evidence type="ECO:0000256" key="1">
    <source>
        <dbReference type="SAM" id="MobiDB-lite"/>
    </source>
</evidence>
<organism evidence="2 3">
    <name type="scientific">Pinctada imbricata</name>
    <name type="common">Atlantic pearl-oyster</name>
    <name type="synonym">Pinctada martensii</name>
    <dbReference type="NCBI Taxonomy" id="66713"/>
    <lineage>
        <taxon>Eukaryota</taxon>
        <taxon>Metazoa</taxon>
        <taxon>Spiralia</taxon>
        <taxon>Lophotrochozoa</taxon>
        <taxon>Mollusca</taxon>
        <taxon>Bivalvia</taxon>
        <taxon>Autobranchia</taxon>
        <taxon>Pteriomorphia</taxon>
        <taxon>Pterioida</taxon>
        <taxon>Pterioidea</taxon>
        <taxon>Pteriidae</taxon>
        <taxon>Pinctada</taxon>
    </lineage>
</organism>
<feature type="region of interest" description="Disordered" evidence="1">
    <location>
        <begin position="1"/>
        <end position="22"/>
    </location>
</feature>
<accession>A0AA89BP33</accession>
<sequence>MFQLTKKLSKHSKSEDKLNSEKKVDHNALEIDLISRIMFDSCPILKLLALECSSFFMGKPHYVYANGGAGTNAGPNGGPGAGPGAGGVGPGAGGPGAGGVGPGKGGPKGPKPTTPPPTTTTPAVPTTTVEGEGMVCFTTQNCEVGCCFGVDGQLLDTSTYGPGGPKEGKDSGRCRIRSPKLGDRCDDFCPCSAGLDCYRRYLPDYKMGEKMAKNPQLEPMEVTAANRPARTCVRNPVILAERDAFWKCYFDVACSGPLP</sequence>
<evidence type="ECO:0000313" key="3">
    <source>
        <dbReference type="Proteomes" id="UP001186944"/>
    </source>
</evidence>
<reference evidence="2" key="1">
    <citation type="submission" date="2019-08" db="EMBL/GenBank/DDBJ databases">
        <title>The improved chromosome-level genome for the pearl oyster Pinctada fucata martensii using PacBio sequencing and Hi-C.</title>
        <authorList>
            <person name="Zheng Z."/>
        </authorList>
    </citation>
    <scope>NUCLEOTIDE SEQUENCE</scope>
    <source>
        <strain evidence="2">ZZ-2019</strain>
        <tissue evidence="2">Adductor muscle</tissue>
    </source>
</reference>
<dbReference type="Proteomes" id="UP001186944">
    <property type="component" value="Unassembled WGS sequence"/>
</dbReference>
<dbReference type="AlphaFoldDB" id="A0AA89BP33"/>
<protein>
    <submittedName>
        <fullName evidence="2">Uncharacterized protein</fullName>
    </submittedName>
</protein>
<keyword evidence="3" id="KW-1185">Reference proteome</keyword>
<feature type="compositionally biased region" description="Basic and acidic residues" evidence="1">
    <location>
        <begin position="12"/>
        <end position="22"/>
    </location>
</feature>
<name>A0AA89BP33_PINIB</name>
<gene>
    <name evidence="2" type="ORF">FSP39_021325</name>
</gene>
<feature type="compositionally biased region" description="Pro residues" evidence="1">
    <location>
        <begin position="109"/>
        <end position="119"/>
    </location>
</feature>
<comment type="caution">
    <text evidence="2">The sequence shown here is derived from an EMBL/GenBank/DDBJ whole genome shotgun (WGS) entry which is preliminary data.</text>
</comment>
<proteinExistence type="predicted"/>